<keyword evidence="2" id="KW-1185">Reference proteome</keyword>
<evidence type="ECO:0000313" key="2">
    <source>
        <dbReference type="Proteomes" id="UP000233220"/>
    </source>
</evidence>
<name>A0A2K6SVU3_SAIBB</name>
<organism evidence="1 2">
    <name type="scientific">Saimiri boliviensis boliviensis</name>
    <name type="common">Bolivian squirrel monkey</name>
    <dbReference type="NCBI Taxonomy" id="39432"/>
    <lineage>
        <taxon>Eukaryota</taxon>
        <taxon>Metazoa</taxon>
        <taxon>Chordata</taxon>
        <taxon>Craniata</taxon>
        <taxon>Vertebrata</taxon>
        <taxon>Euteleostomi</taxon>
        <taxon>Mammalia</taxon>
        <taxon>Eutheria</taxon>
        <taxon>Euarchontoglires</taxon>
        <taxon>Primates</taxon>
        <taxon>Haplorrhini</taxon>
        <taxon>Platyrrhini</taxon>
        <taxon>Cebidae</taxon>
        <taxon>Saimiriinae</taxon>
        <taxon>Saimiri</taxon>
    </lineage>
</organism>
<reference evidence="1" key="2">
    <citation type="submission" date="2025-09" db="UniProtKB">
        <authorList>
            <consortium name="Ensembl"/>
        </authorList>
    </citation>
    <scope>IDENTIFICATION</scope>
</reference>
<accession>A0A2K6SVU3</accession>
<proteinExistence type="predicted"/>
<reference evidence="1" key="1">
    <citation type="submission" date="2025-08" db="UniProtKB">
        <authorList>
            <consortium name="Ensembl"/>
        </authorList>
    </citation>
    <scope>IDENTIFICATION</scope>
</reference>
<evidence type="ECO:0000313" key="1">
    <source>
        <dbReference type="Ensembl" id="ENSSBOP00000011497.1"/>
    </source>
</evidence>
<dbReference type="GeneTree" id="ENSGT00510000055172"/>
<sequence>MVTDYSRCWNTERNQTDKTPCLHGAYPQLRETIKNKSTHLKKLLMKQAPPWKDHLIFQPLHPTERGKPNFGVGSQVVSLDLESTSSASPWPTGSNRDDVLNALAELCCGLSELITAPSYAGVSIQGFSQIWVQDVLGLQDTERWSGTPVSTNQSGNISLLILGQLQNCAVGRWTIIHSLTEHLLGVRHCATCFPWGLPSSS</sequence>
<dbReference type="Proteomes" id="UP000233220">
    <property type="component" value="Unplaced"/>
</dbReference>
<dbReference type="OMA" id="PCLHGAY"/>
<protein>
    <submittedName>
        <fullName evidence="1">Uncharacterized protein</fullName>
    </submittedName>
</protein>
<dbReference type="AlphaFoldDB" id="A0A2K6SVU3"/>
<dbReference type="Ensembl" id="ENSSBOT00000028280.1">
    <property type="protein sequence ID" value="ENSSBOP00000011497.1"/>
    <property type="gene ID" value="ENSSBOG00000022571.1"/>
</dbReference>